<sequence>MWKAEYQEDRKAKHAEEFLDGFSGWLHADRYQGYHKLPERIRVVGCAAHARRKFDEALTALPKEQQQTSKAAEALCYFAKLFQLEQSFAELKPEERYTKRLEQAKPVLDALLAWANDLIPRTAPKSALGKALHYLKEQWPYLVRYLEDGRLELSNNRAERSIKPFVMGRNYVLFPLRNGEGKRLGPVPISALAPAKCAGSKRNR</sequence>
<evidence type="ECO:0000313" key="2">
    <source>
        <dbReference type="EMBL" id="MBC5770640.1"/>
    </source>
</evidence>
<dbReference type="InterPro" id="IPR004291">
    <property type="entry name" value="Transposase_IS66_central"/>
</dbReference>
<dbReference type="InterPro" id="IPR052344">
    <property type="entry name" value="Transposase-related"/>
</dbReference>
<name>A0A923MH86_9FIRM</name>
<dbReference type="Proteomes" id="UP000620327">
    <property type="component" value="Unassembled WGS sequence"/>
</dbReference>
<dbReference type="PANTHER" id="PTHR33678:SF1">
    <property type="entry name" value="BLL1576 PROTEIN"/>
    <property type="match status" value="1"/>
</dbReference>
<comment type="caution">
    <text evidence="2">The sequence shown here is derived from an EMBL/GenBank/DDBJ whole genome shotgun (WGS) entry which is preliminary data.</text>
</comment>
<reference evidence="2" key="1">
    <citation type="submission" date="2020-08" db="EMBL/GenBank/DDBJ databases">
        <title>Genome public.</title>
        <authorList>
            <person name="Liu C."/>
            <person name="Sun Q."/>
        </authorList>
    </citation>
    <scope>NUCLEOTIDE SEQUENCE</scope>
    <source>
        <strain evidence="2">BX15</strain>
    </source>
</reference>
<evidence type="ECO:0000259" key="1">
    <source>
        <dbReference type="Pfam" id="PF03050"/>
    </source>
</evidence>
<organism evidence="2 3">
    <name type="scientific">Dysosmobacter segnis</name>
    <dbReference type="NCBI Taxonomy" id="2763042"/>
    <lineage>
        <taxon>Bacteria</taxon>
        <taxon>Bacillati</taxon>
        <taxon>Bacillota</taxon>
        <taxon>Clostridia</taxon>
        <taxon>Eubacteriales</taxon>
        <taxon>Oscillospiraceae</taxon>
        <taxon>Dysosmobacter</taxon>
    </lineage>
</organism>
<dbReference type="AlphaFoldDB" id="A0A923MH86"/>
<feature type="domain" description="Transposase IS66 central" evidence="1">
    <location>
        <begin position="5"/>
        <end position="174"/>
    </location>
</feature>
<keyword evidence="3" id="KW-1185">Reference proteome</keyword>
<dbReference type="EMBL" id="JACOQI010000008">
    <property type="protein sequence ID" value="MBC5770640.1"/>
    <property type="molecule type" value="Genomic_DNA"/>
</dbReference>
<dbReference type="Pfam" id="PF03050">
    <property type="entry name" value="DDE_Tnp_IS66"/>
    <property type="match status" value="1"/>
</dbReference>
<evidence type="ECO:0000313" key="3">
    <source>
        <dbReference type="Proteomes" id="UP000620327"/>
    </source>
</evidence>
<proteinExistence type="predicted"/>
<accession>A0A923MH86</accession>
<protein>
    <submittedName>
        <fullName evidence="2">IS66 family transposase</fullName>
    </submittedName>
</protein>
<gene>
    <name evidence="2" type="ORF">H8Z83_09945</name>
</gene>
<dbReference type="PANTHER" id="PTHR33678">
    <property type="entry name" value="BLL1576 PROTEIN"/>
    <property type="match status" value="1"/>
</dbReference>